<organism evidence="12 13">
    <name type="scientific">Aspergillus homomorphus (strain CBS 101889)</name>
    <dbReference type="NCBI Taxonomy" id="1450537"/>
    <lineage>
        <taxon>Eukaryota</taxon>
        <taxon>Fungi</taxon>
        <taxon>Dikarya</taxon>
        <taxon>Ascomycota</taxon>
        <taxon>Pezizomycotina</taxon>
        <taxon>Eurotiomycetes</taxon>
        <taxon>Eurotiomycetidae</taxon>
        <taxon>Eurotiales</taxon>
        <taxon>Aspergillaceae</taxon>
        <taxon>Aspergillus</taxon>
        <taxon>Aspergillus subgen. Circumdati</taxon>
    </lineage>
</organism>
<sequence>MFTLSHFPNQSRRGAIISRTLIIVLLVGYCFKATLLALSYHHSEQCTQQLSPLQKLRDPSPAQPQWPHAFHPQHRNAHPPSNTARENFTRDFEHLLRLIPDDSHARDLTSAITSTGEEKLRELGFRTRGFKALFKAWSTLHLVGAGDQMLVRDDILQLLRDYPELSRDLHLDPTTATHAYEAARTFLTQVSTRLFPWLTPSTNPTSLYAHLHPPSRGLVFTAGDDQALYLETSIRSLRNEGCTLPIEVMYLGDEDLSVDAREALESLPGVITRDLRALVNDEGWTLRGWAAKPFAILHSSFREAVFVDADSLFIRDPAALFDDPGYRATGALFFKDRLLMPGSKRAWLRRVLPAPVSKQARRSRLWTGQSIHMQESGVVVVDKWRHFVALLLVARLNGPDRDGNEAEGRVGVYDMVYGDKETFWLGWELVGDTEYAFHEGAAAVMGAPQVNPQAERNGTAGPRFNICAPQLLHLGADGRPLWFNGWLLPNKFSENQRQQPTAFEAFIPEPSDAEAVGAWELKQSNVCCLSADADRVISLNAAEKRVLGGIVKIAREVGAISDDP</sequence>
<evidence type="ECO:0000256" key="7">
    <source>
        <dbReference type="ARBA" id="ARBA00022989"/>
    </source>
</evidence>
<keyword evidence="6" id="KW-0735">Signal-anchor</keyword>
<evidence type="ECO:0000256" key="4">
    <source>
        <dbReference type="ARBA" id="ARBA00022679"/>
    </source>
</evidence>
<evidence type="ECO:0000313" key="12">
    <source>
        <dbReference type="EMBL" id="RAL07247.1"/>
    </source>
</evidence>
<evidence type="ECO:0008006" key="14">
    <source>
        <dbReference type="Google" id="ProtNLM"/>
    </source>
</evidence>
<evidence type="ECO:0000256" key="10">
    <source>
        <dbReference type="SAM" id="MobiDB-lite"/>
    </source>
</evidence>
<evidence type="ECO:0000256" key="11">
    <source>
        <dbReference type="SAM" id="Phobius"/>
    </source>
</evidence>
<dbReference type="STRING" id="1450537.A0A395HHF1"/>
<dbReference type="SUPFAM" id="SSF53448">
    <property type="entry name" value="Nucleotide-diphospho-sugar transferases"/>
    <property type="match status" value="1"/>
</dbReference>
<dbReference type="GO" id="GO:0006493">
    <property type="term" value="P:protein O-linked glycosylation"/>
    <property type="evidence" value="ECO:0007669"/>
    <property type="project" value="TreeGrafter"/>
</dbReference>
<keyword evidence="4" id="KW-0808">Transferase</keyword>
<dbReference type="Pfam" id="PF11051">
    <property type="entry name" value="Mannosyl_trans3"/>
    <property type="match status" value="1"/>
</dbReference>
<dbReference type="RefSeq" id="XP_025546401.1">
    <property type="nucleotide sequence ID" value="XM_025699489.1"/>
</dbReference>
<keyword evidence="7 11" id="KW-1133">Transmembrane helix</keyword>
<comment type="subcellular location">
    <subcellularLocation>
        <location evidence="1">Membrane</location>
        <topology evidence="1">Single-pass type II membrane protein</topology>
    </subcellularLocation>
</comment>
<dbReference type="OrthoDB" id="430354at2759"/>
<gene>
    <name evidence="12" type="ORF">BO97DRAFT_464386</name>
</gene>
<name>A0A395HHF1_ASPHC</name>
<dbReference type="InterPro" id="IPR029044">
    <property type="entry name" value="Nucleotide-diphossugar_trans"/>
</dbReference>
<evidence type="ECO:0000256" key="9">
    <source>
        <dbReference type="ARBA" id="ARBA00023180"/>
    </source>
</evidence>
<dbReference type="GeneID" id="37203778"/>
<keyword evidence="5 11" id="KW-0812">Transmembrane</keyword>
<dbReference type="EMBL" id="KZ824336">
    <property type="protein sequence ID" value="RAL07247.1"/>
    <property type="molecule type" value="Genomic_DNA"/>
</dbReference>
<evidence type="ECO:0000256" key="2">
    <source>
        <dbReference type="ARBA" id="ARBA00009105"/>
    </source>
</evidence>
<dbReference type="Proteomes" id="UP000248961">
    <property type="component" value="Unassembled WGS sequence"/>
</dbReference>
<evidence type="ECO:0000256" key="8">
    <source>
        <dbReference type="ARBA" id="ARBA00023136"/>
    </source>
</evidence>
<dbReference type="PANTHER" id="PTHR31392">
    <property type="entry name" value="ALPHA-1,3-MANNOSYLTRANSFERASE MNN1-RELATED"/>
    <property type="match status" value="1"/>
</dbReference>
<evidence type="ECO:0000256" key="6">
    <source>
        <dbReference type="ARBA" id="ARBA00022968"/>
    </source>
</evidence>
<dbReference type="GO" id="GO:0016020">
    <property type="term" value="C:membrane"/>
    <property type="evidence" value="ECO:0007669"/>
    <property type="project" value="UniProtKB-SubCell"/>
</dbReference>
<evidence type="ECO:0000256" key="3">
    <source>
        <dbReference type="ARBA" id="ARBA00022676"/>
    </source>
</evidence>
<keyword evidence="8 11" id="KW-0472">Membrane</keyword>
<comment type="similarity">
    <text evidence="2">Belongs to the MNN1/MNT family.</text>
</comment>
<proteinExistence type="inferred from homology"/>
<dbReference type="VEuPathDB" id="FungiDB:BO97DRAFT_464386"/>
<evidence type="ECO:0000313" key="13">
    <source>
        <dbReference type="Proteomes" id="UP000248961"/>
    </source>
</evidence>
<dbReference type="GO" id="GO:0000033">
    <property type="term" value="F:alpha-1,3-mannosyltransferase activity"/>
    <property type="evidence" value="ECO:0007669"/>
    <property type="project" value="TreeGrafter"/>
</dbReference>
<keyword evidence="3" id="KW-0328">Glycosyltransferase</keyword>
<feature type="region of interest" description="Disordered" evidence="10">
    <location>
        <begin position="54"/>
        <end position="85"/>
    </location>
</feature>
<dbReference type="InterPro" id="IPR022751">
    <property type="entry name" value="Alpha_mannosyltransferase"/>
</dbReference>
<keyword evidence="9" id="KW-0325">Glycoprotein</keyword>
<feature type="transmembrane region" description="Helical" evidence="11">
    <location>
        <begin position="21"/>
        <end position="40"/>
    </location>
</feature>
<dbReference type="PANTHER" id="PTHR31392:SF1">
    <property type="entry name" value="ALPHA-1,3-MANNOSYLTRANSFERASE MNN1-RELATED"/>
    <property type="match status" value="1"/>
</dbReference>
<dbReference type="GO" id="GO:0005794">
    <property type="term" value="C:Golgi apparatus"/>
    <property type="evidence" value="ECO:0007669"/>
    <property type="project" value="TreeGrafter"/>
</dbReference>
<protein>
    <recommendedName>
        <fullName evidence="14">Alpha-1,3-mannosyltransferase</fullName>
    </recommendedName>
</protein>
<accession>A0A395HHF1</accession>
<evidence type="ECO:0000256" key="5">
    <source>
        <dbReference type="ARBA" id="ARBA00022692"/>
    </source>
</evidence>
<keyword evidence="13" id="KW-1185">Reference proteome</keyword>
<reference evidence="12 13" key="1">
    <citation type="submission" date="2018-02" db="EMBL/GenBank/DDBJ databases">
        <title>The genomes of Aspergillus section Nigri reveals drivers in fungal speciation.</title>
        <authorList>
            <consortium name="DOE Joint Genome Institute"/>
            <person name="Vesth T.C."/>
            <person name="Nybo J."/>
            <person name="Theobald S."/>
            <person name="Brandl J."/>
            <person name="Frisvad J.C."/>
            <person name="Nielsen K.F."/>
            <person name="Lyhne E.K."/>
            <person name="Kogle M.E."/>
            <person name="Kuo A."/>
            <person name="Riley R."/>
            <person name="Clum A."/>
            <person name="Nolan M."/>
            <person name="Lipzen A."/>
            <person name="Salamov A."/>
            <person name="Henrissat B."/>
            <person name="Wiebenga A."/>
            <person name="De vries R.P."/>
            <person name="Grigoriev I.V."/>
            <person name="Mortensen U.H."/>
            <person name="Andersen M.R."/>
            <person name="Baker S.E."/>
        </authorList>
    </citation>
    <scope>NUCLEOTIDE SEQUENCE [LARGE SCALE GENOMIC DNA]</scope>
    <source>
        <strain evidence="12 13">CBS 101889</strain>
    </source>
</reference>
<evidence type="ECO:0000256" key="1">
    <source>
        <dbReference type="ARBA" id="ARBA00004606"/>
    </source>
</evidence>
<dbReference type="AlphaFoldDB" id="A0A395HHF1"/>